<feature type="domain" description="Amidohydrolase 3" evidence="1">
    <location>
        <begin position="69"/>
        <end position="548"/>
    </location>
</feature>
<sequence>MKYLTIPLILFLLSINLQGQEMKKAFINGKVYTVNDKQPFAEAVVTHNNKIIFVGSTSEAKKIIDNFTEVIDLNGKLMLPGFIDNHVHFVSGGFYLLGIDLRPANSTSEFKSILKEYASKHPGKWITGGYWNHENWEVKDLPTKEMIDEVVHDQPVFVERLDGHMGVANSLALKMAGITKDTETSEGGLIVKDPLTGEPTGVLKDNAMNLIYKIIPEPTEEENYEALLAALEEAKKLGITSVHDITFADALKAFERAKAEGKLTCRIYTRWPIADYKSLVEKNIKAGYGDELIKLGSLKAFADGSLGSSTAWFFEKYNQDTTTYGLPMDIITDGSMEKWCLDADKNGLQLSVHAIGDRANSYMLDLFEKIVNTNPKWDRRFRIEHAQHVRFQDIPRFAELGVIASAQPYHCIDDGVWAEKRIGPERIKYTYPFKSFLEAGVKLCFGTDWYVAPLNPLLGLYAAVTRRTLDDKNPDGWIPEQKISIEDAIKCYTINSAYAAYEENIKGSIEVRKLADLIVLSDDILTIDPVKIKDVQVEMTVFDGKIIYKK</sequence>
<keyword evidence="2" id="KW-0378">Hydrolase</keyword>
<protein>
    <submittedName>
        <fullName evidence="2">Amidohydrolase</fullName>
    </submittedName>
</protein>
<proteinExistence type="predicted"/>
<dbReference type="InterPro" id="IPR011059">
    <property type="entry name" value="Metal-dep_hydrolase_composite"/>
</dbReference>
<dbReference type="Gene3D" id="2.30.40.10">
    <property type="entry name" value="Urease, subunit C, domain 1"/>
    <property type="match status" value="1"/>
</dbReference>
<dbReference type="Gene3D" id="3.20.20.140">
    <property type="entry name" value="Metal-dependent hydrolases"/>
    <property type="match status" value="1"/>
</dbReference>
<comment type="caution">
    <text evidence="2">The sequence shown here is derived from an EMBL/GenBank/DDBJ whole genome shotgun (WGS) entry which is preliminary data.</text>
</comment>
<reference evidence="2" key="1">
    <citation type="journal article" date="2020" name="mSystems">
        <title>Genome- and Community-Level Interaction Insights into Carbon Utilization and Element Cycling Functions of Hydrothermarchaeota in Hydrothermal Sediment.</title>
        <authorList>
            <person name="Zhou Z."/>
            <person name="Liu Y."/>
            <person name="Xu W."/>
            <person name="Pan J."/>
            <person name="Luo Z.H."/>
            <person name="Li M."/>
        </authorList>
    </citation>
    <scope>NUCLEOTIDE SEQUENCE [LARGE SCALE GENOMIC DNA]</scope>
    <source>
        <strain evidence="2">SpSt-500</strain>
    </source>
</reference>
<dbReference type="InterPro" id="IPR033932">
    <property type="entry name" value="YtcJ-like"/>
</dbReference>
<dbReference type="CDD" id="cd01300">
    <property type="entry name" value="YtcJ_like"/>
    <property type="match status" value="1"/>
</dbReference>
<dbReference type="PANTHER" id="PTHR22642">
    <property type="entry name" value="IMIDAZOLONEPROPIONASE"/>
    <property type="match status" value="1"/>
</dbReference>
<dbReference type="SUPFAM" id="SSF51556">
    <property type="entry name" value="Metallo-dependent hydrolases"/>
    <property type="match status" value="1"/>
</dbReference>
<organism evidence="2">
    <name type="scientific">Ignavibacterium album</name>
    <dbReference type="NCBI Taxonomy" id="591197"/>
    <lineage>
        <taxon>Bacteria</taxon>
        <taxon>Pseudomonadati</taxon>
        <taxon>Ignavibacteriota</taxon>
        <taxon>Ignavibacteria</taxon>
        <taxon>Ignavibacteriales</taxon>
        <taxon>Ignavibacteriaceae</taxon>
        <taxon>Ignavibacterium</taxon>
    </lineage>
</organism>
<evidence type="ECO:0000259" key="1">
    <source>
        <dbReference type="Pfam" id="PF07969"/>
    </source>
</evidence>
<name>A0A832G1J6_9BACT</name>
<dbReference type="GO" id="GO:0016810">
    <property type="term" value="F:hydrolase activity, acting on carbon-nitrogen (but not peptide) bonds"/>
    <property type="evidence" value="ECO:0007669"/>
    <property type="project" value="InterPro"/>
</dbReference>
<gene>
    <name evidence="2" type="ORF">ENS56_01550</name>
</gene>
<dbReference type="EMBL" id="DSVI01000004">
    <property type="protein sequence ID" value="HGT46703.1"/>
    <property type="molecule type" value="Genomic_DNA"/>
</dbReference>
<dbReference type="SUPFAM" id="SSF51338">
    <property type="entry name" value="Composite domain of metallo-dependent hydrolases"/>
    <property type="match status" value="1"/>
</dbReference>
<evidence type="ECO:0000313" key="2">
    <source>
        <dbReference type="EMBL" id="HGT46703.1"/>
    </source>
</evidence>
<dbReference type="InterPro" id="IPR032466">
    <property type="entry name" value="Metal_Hydrolase"/>
</dbReference>
<dbReference type="PANTHER" id="PTHR22642:SF2">
    <property type="entry name" value="PROTEIN LONG AFTER FAR-RED 3"/>
    <property type="match status" value="1"/>
</dbReference>
<dbReference type="Pfam" id="PF07969">
    <property type="entry name" value="Amidohydro_3"/>
    <property type="match status" value="1"/>
</dbReference>
<dbReference type="AlphaFoldDB" id="A0A832G1J6"/>
<dbReference type="Gene3D" id="3.10.310.70">
    <property type="match status" value="1"/>
</dbReference>
<accession>A0A832G1J6</accession>
<dbReference type="InterPro" id="IPR013108">
    <property type="entry name" value="Amidohydro_3"/>
</dbReference>